<organism evidence="2 3">
    <name type="scientific">Martelella mangrovi</name>
    <dbReference type="NCBI Taxonomy" id="1397477"/>
    <lineage>
        <taxon>Bacteria</taxon>
        <taxon>Pseudomonadati</taxon>
        <taxon>Pseudomonadota</taxon>
        <taxon>Alphaproteobacteria</taxon>
        <taxon>Hyphomicrobiales</taxon>
        <taxon>Aurantimonadaceae</taxon>
        <taxon>Martelella</taxon>
    </lineage>
</organism>
<keyword evidence="1" id="KW-1133">Transmembrane helix</keyword>
<evidence type="ECO:0000313" key="3">
    <source>
        <dbReference type="Proteomes" id="UP001549164"/>
    </source>
</evidence>
<keyword evidence="1" id="KW-0812">Transmembrane</keyword>
<dbReference type="RefSeq" id="WP_354434919.1">
    <property type="nucleotide sequence ID" value="NZ_JBEPLY010000011.1"/>
</dbReference>
<keyword evidence="1" id="KW-0472">Membrane</keyword>
<evidence type="ECO:0000256" key="1">
    <source>
        <dbReference type="SAM" id="Phobius"/>
    </source>
</evidence>
<feature type="transmembrane region" description="Helical" evidence="1">
    <location>
        <begin position="16"/>
        <end position="40"/>
    </location>
</feature>
<accession>A0ABV2IDR3</accession>
<protein>
    <submittedName>
        <fullName evidence="2">Uncharacterized protein</fullName>
    </submittedName>
</protein>
<name>A0ABV2IDR3_9HYPH</name>
<dbReference type="Proteomes" id="UP001549164">
    <property type="component" value="Unassembled WGS sequence"/>
</dbReference>
<keyword evidence="3" id="KW-1185">Reference proteome</keyword>
<comment type="caution">
    <text evidence="2">The sequence shown here is derived from an EMBL/GenBank/DDBJ whole genome shotgun (WGS) entry which is preliminary data.</text>
</comment>
<sequence>MFQDFAHIAIFKMADLVAYVLGGILYIGYFLGSLALSIYVGKIVYDHINVPVVRLVIAIILGVWINMVMYAAQVPTAVTFIRAAEMSELD</sequence>
<feature type="transmembrane region" description="Helical" evidence="1">
    <location>
        <begin position="52"/>
        <end position="72"/>
    </location>
</feature>
<proteinExistence type="predicted"/>
<reference evidence="2 3" key="1">
    <citation type="submission" date="2024-06" db="EMBL/GenBank/DDBJ databases">
        <title>Genomic Encyclopedia of Type Strains, Phase IV (KMG-IV): sequencing the most valuable type-strain genomes for metagenomic binning, comparative biology and taxonomic classification.</title>
        <authorList>
            <person name="Goeker M."/>
        </authorList>
    </citation>
    <scope>NUCLEOTIDE SEQUENCE [LARGE SCALE GENOMIC DNA]</scope>
    <source>
        <strain evidence="2 3">DSM 28102</strain>
    </source>
</reference>
<gene>
    <name evidence="2" type="ORF">ABID12_003006</name>
</gene>
<evidence type="ECO:0000313" key="2">
    <source>
        <dbReference type="EMBL" id="MET3601055.1"/>
    </source>
</evidence>
<dbReference type="EMBL" id="JBEPLY010000011">
    <property type="protein sequence ID" value="MET3601055.1"/>
    <property type="molecule type" value="Genomic_DNA"/>
</dbReference>